<name>A0AAD2HC59_9AGAR</name>
<protein>
    <recommendedName>
        <fullName evidence="2">Nephrocystin 3-like N-terminal domain-containing protein</fullName>
    </recommendedName>
</protein>
<feature type="non-terminal residue" evidence="3">
    <location>
        <position position="344"/>
    </location>
</feature>
<dbReference type="PANTHER" id="PTHR10039:SF14">
    <property type="entry name" value="NACHT DOMAIN-CONTAINING PROTEIN"/>
    <property type="match status" value="1"/>
</dbReference>
<evidence type="ECO:0000256" key="1">
    <source>
        <dbReference type="ARBA" id="ARBA00022737"/>
    </source>
</evidence>
<dbReference type="EMBL" id="CAVNYO010000172">
    <property type="protein sequence ID" value="CAK5271472.1"/>
    <property type="molecule type" value="Genomic_DNA"/>
</dbReference>
<dbReference type="Gene3D" id="3.40.50.300">
    <property type="entry name" value="P-loop containing nucleotide triphosphate hydrolases"/>
    <property type="match status" value="1"/>
</dbReference>
<proteinExistence type="predicted"/>
<keyword evidence="1" id="KW-0677">Repeat</keyword>
<organism evidence="3 4">
    <name type="scientific">Mycena citricolor</name>
    <dbReference type="NCBI Taxonomy" id="2018698"/>
    <lineage>
        <taxon>Eukaryota</taxon>
        <taxon>Fungi</taxon>
        <taxon>Dikarya</taxon>
        <taxon>Basidiomycota</taxon>
        <taxon>Agaricomycotina</taxon>
        <taxon>Agaricomycetes</taxon>
        <taxon>Agaricomycetidae</taxon>
        <taxon>Agaricales</taxon>
        <taxon>Marasmiineae</taxon>
        <taxon>Mycenaceae</taxon>
        <taxon>Mycena</taxon>
    </lineage>
</organism>
<accession>A0AAD2HC59</accession>
<keyword evidence="4" id="KW-1185">Reference proteome</keyword>
<dbReference type="InterPro" id="IPR056884">
    <property type="entry name" value="NPHP3-like_N"/>
</dbReference>
<dbReference type="PANTHER" id="PTHR10039">
    <property type="entry name" value="AMELOGENIN"/>
    <property type="match status" value="1"/>
</dbReference>
<evidence type="ECO:0000313" key="4">
    <source>
        <dbReference type="Proteomes" id="UP001295794"/>
    </source>
</evidence>
<dbReference type="InterPro" id="IPR027417">
    <property type="entry name" value="P-loop_NTPase"/>
</dbReference>
<feature type="domain" description="Nephrocystin 3-like N-terminal" evidence="2">
    <location>
        <begin position="1"/>
        <end position="126"/>
    </location>
</feature>
<evidence type="ECO:0000259" key="2">
    <source>
        <dbReference type="Pfam" id="PF24883"/>
    </source>
</evidence>
<reference evidence="3" key="1">
    <citation type="submission" date="2023-11" db="EMBL/GenBank/DDBJ databases">
        <authorList>
            <person name="De Vega J J."/>
            <person name="De Vega J J."/>
        </authorList>
    </citation>
    <scope>NUCLEOTIDE SEQUENCE</scope>
</reference>
<dbReference type="AlphaFoldDB" id="A0AAD2HC59"/>
<comment type="caution">
    <text evidence="3">The sequence shown here is derived from an EMBL/GenBank/DDBJ whole genome shotgun (WGS) entry which is preliminary data.</text>
</comment>
<dbReference type="Pfam" id="PF24883">
    <property type="entry name" value="NPHP3_N"/>
    <property type="match status" value="1"/>
</dbReference>
<sequence length="344" mass="38895">MSAVVEHLKTSKELFAFAFISYREEQSQRLESVLSALVYQLATQARCFHNQLKIAYDRRGSALSASRIVLFQCLVEMLKSAPKRVIILMDGLDEYPNPRRAGDFLPFLRNFHGCNINNLRLLLASRPEQDIQRVLEPITTHLLDLEEKAGSRKGDISSFIKAQMEEHHPDWSVSVREKVEKALTRGANGMFLWVSLQMFHLLTCETGDIERQLKNLPADVKGTYDRMIERLRVDVSSFHRSRRLLDSVAVQTSPIYSLRASTAAAIAMVDLDWVANAGIPQPPDPFDARDVIRRRGSSFLQIYGDSEVGFVHFTAQEYVQGLADFNENEALATLFTAFTTAAVL</sequence>
<dbReference type="Proteomes" id="UP001295794">
    <property type="component" value="Unassembled WGS sequence"/>
</dbReference>
<gene>
    <name evidence="3" type="ORF">MYCIT1_LOCUS16539</name>
</gene>
<evidence type="ECO:0000313" key="3">
    <source>
        <dbReference type="EMBL" id="CAK5271472.1"/>
    </source>
</evidence>